<sequence>MGWFSSSTSSTEKPASPTSGTSVLPPTSSTPTPTPTPQTKPLSRDEIADQEFNSFLREIEAENRLASTKSNRSSRDSPTESSHYPSAQTSPRNDPSEPLSTQVLPTTMSCRTAFDAAFYCQSFGGQFNNLYRYGTARDCGESWSDFWFCMKTRTYADNEKAKVIKARWIEKEKRRYGDPEDKNKELGKSSEDVWKGRDQRLEWGEAFCVEEPKWTGSDDEWRKMEKEHREAQKSDL</sequence>
<feature type="compositionally biased region" description="Low complexity" evidence="1">
    <location>
        <begin position="1"/>
        <end position="31"/>
    </location>
</feature>
<evidence type="ECO:0000313" key="2">
    <source>
        <dbReference type="EMBL" id="ESZ95311.1"/>
    </source>
</evidence>
<dbReference type="InterPro" id="IPR021475">
    <property type="entry name" value="Pants/Emi1-like"/>
</dbReference>
<dbReference type="HOGENOM" id="CLU_074897_1_0_1"/>
<feature type="region of interest" description="Disordered" evidence="1">
    <location>
        <begin position="214"/>
        <end position="236"/>
    </location>
</feature>
<dbReference type="PANTHER" id="PTHR28052">
    <property type="entry name" value="UPF0545 PROTEIN C22ORF39"/>
    <property type="match status" value="1"/>
</dbReference>
<feature type="region of interest" description="Disordered" evidence="1">
    <location>
        <begin position="1"/>
        <end position="102"/>
    </location>
</feature>
<comment type="caution">
    <text evidence="2">The sequence shown here is derived from an EMBL/GenBank/DDBJ whole genome shotgun (WGS) entry which is preliminary data.</text>
</comment>
<keyword evidence="3" id="KW-1185">Reference proteome</keyword>
<dbReference type="AlphaFoldDB" id="W9CHJ9"/>
<accession>W9CHJ9</accession>
<protein>
    <recommendedName>
        <fullName evidence="4">Early meiotic induction protein 1</fullName>
    </recommendedName>
</protein>
<dbReference type="STRING" id="1432307.W9CHJ9"/>
<dbReference type="OrthoDB" id="2017405at2759"/>
<feature type="compositionally biased region" description="Polar residues" evidence="1">
    <location>
        <begin position="79"/>
        <end position="102"/>
    </location>
</feature>
<feature type="compositionally biased region" description="Basic and acidic residues" evidence="1">
    <location>
        <begin position="219"/>
        <end position="236"/>
    </location>
</feature>
<organism evidence="2 3">
    <name type="scientific">Sclerotinia borealis (strain F-4128)</name>
    <dbReference type="NCBI Taxonomy" id="1432307"/>
    <lineage>
        <taxon>Eukaryota</taxon>
        <taxon>Fungi</taxon>
        <taxon>Dikarya</taxon>
        <taxon>Ascomycota</taxon>
        <taxon>Pezizomycotina</taxon>
        <taxon>Leotiomycetes</taxon>
        <taxon>Helotiales</taxon>
        <taxon>Sclerotiniaceae</taxon>
        <taxon>Sclerotinia</taxon>
    </lineage>
</organism>
<name>W9CHJ9_SCLBF</name>
<dbReference type="Pfam" id="PF11326">
    <property type="entry name" value="PANTS-like"/>
    <property type="match status" value="1"/>
</dbReference>
<dbReference type="EMBL" id="AYSA01000193">
    <property type="protein sequence ID" value="ESZ95311.1"/>
    <property type="molecule type" value="Genomic_DNA"/>
</dbReference>
<reference evidence="2 3" key="1">
    <citation type="journal article" date="2014" name="Genome Announc.">
        <title>Draft genome sequence of Sclerotinia borealis, a psychrophilic plant pathogenic fungus.</title>
        <authorList>
            <person name="Mardanov A.V."/>
            <person name="Beletsky A.V."/>
            <person name="Kadnikov V.V."/>
            <person name="Ignatov A.N."/>
            <person name="Ravin N.V."/>
        </authorList>
    </citation>
    <scope>NUCLEOTIDE SEQUENCE [LARGE SCALE GENOMIC DNA]</scope>
    <source>
        <strain evidence="3">F-4157</strain>
    </source>
</reference>
<proteinExistence type="predicted"/>
<dbReference type="Proteomes" id="UP000019487">
    <property type="component" value="Unassembled WGS sequence"/>
</dbReference>
<gene>
    <name evidence="2" type="ORF">SBOR_4308</name>
</gene>
<evidence type="ECO:0000256" key="1">
    <source>
        <dbReference type="SAM" id="MobiDB-lite"/>
    </source>
</evidence>
<dbReference type="PANTHER" id="PTHR28052:SF1">
    <property type="entry name" value="UPF0545 PROTEIN C22ORF39"/>
    <property type="match status" value="1"/>
</dbReference>
<evidence type="ECO:0000313" key="3">
    <source>
        <dbReference type="Proteomes" id="UP000019487"/>
    </source>
</evidence>
<evidence type="ECO:0008006" key="4">
    <source>
        <dbReference type="Google" id="ProtNLM"/>
    </source>
</evidence>